<name>A0AAD6BYF0_9EURO</name>
<dbReference type="Pfam" id="PF03069">
    <property type="entry name" value="FmdA_AmdA"/>
    <property type="match status" value="1"/>
</dbReference>
<evidence type="ECO:0000313" key="2">
    <source>
        <dbReference type="Proteomes" id="UP001213681"/>
    </source>
</evidence>
<organism evidence="1 2">
    <name type="scientific">Penicillium daleae</name>
    <dbReference type="NCBI Taxonomy" id="63821"/>
    <lineage>
        <taxon>Eukaryota</taxon>
        <taxon>Fungi</taxon>
        <taxon>Dikarya</taxon>
        <taxon>Ascomycota</taxon>
        <taxon>Pezizomycotina</taxon>
        <taxon>Eurotiomycetes</taxon>
        <taxon>Eurotiomycetidae</taxon>
        <taxon>Eurotiales</taxon>
        <taxon>Aspergillaceae</taxon>
        <taxon>Penicillium</taxon>
    </lineage>
</organism>
<evidence type="ECO:0008006" key="3">
    <source>
        <dbReference type="Google" id="ProtNLM"/>
    </source>
</evidence>
<comment type="caution">
    <text evidence="1">The sequence shown here is derived from an EMBL/GenBank/DDBJ whole genome shotgun (WGS) entry which is preliminary data.</text>
</comment>
<accession>A0AAD6BYF0</accession>
<dbReference type="AlphaFoldDB" id="A0AAD6BYF0"/>
<gene>
    <name evidence="1" type="ORF">N7458_012803</name>
</gene>
<reference evidence="1" key="1">
    <citation type="submission" date="2022-12" db="EMBL/GenBank/DDBJ databases">
        <authorList>
            <person name="Petersen C."/>
        </authorList>
    </citation>
    <scope>NUCLEOTIDE SEQUENCE</scope>
    <source>
        <strain evidence="1">IBT 16125</strain>
    </source>
</reference>
<protein>
    <recommendedName>
        <fullName evidence="3">Formamidase</fullName>
    </recommendedName>
</protein>
<evidence type="ECO:0000313" key="1">
    <source>
        <dbReference type="EMBL" id="KAJ5433647.1"/>
    </source>
</evidence>
<reference evidence="1" key="2">
    <citation type="journal article" date="2023" name="IMA Fungus">
        <title>Comparative genomic study of the Penicillium genus elucidates a diverse pangenome and 15 lateral gene transfer events.</title>
        <authorList>
            <person name="Petersen C."/>
            <person name="Sorensen T."/>
            <person name="Nielsen M.R."/>
            <person name="Sondergaard T.E."/>
            <person name="Sorensen J.L."/>
            <person name="Fitzpatrick D.A."/>
            <person name="Frisvad J.C."/>
            <person name="Nielsen K.L."/>
        </authorList>
    </citation>
    <scope>NUCLEOTIDE SEQUENCE</scope>
    <source>
        <strain evidence="1">IBT 16125</strain>
    </source>
</reference>
<dbReference type="Proteomes" id="UP001213681">
    <property type="component" value="Unassembled WGS sequence"/>
</dbReference>
<dbReference type="InterPro" id="IPR004304">
    <property type="entry name" value="FmdA_AmdA"/>
</dbReference>
<proteinExistence type="predicted"/>
<dbReference type="EMBL" id="JAPVEA010000009">
    <property type="protein sequence ID" value="KAJ5433647.1"/>
    <property type="molecule type" value="Genomic_DNA"/>
</dbReference>
<dbReference type="GO" id="GO:0016811">
    <property type="term" value="F:hydrolase activity, acting on carbon-nitrogen (but not peptide) bonds, in linear amides"/>
    <property type="evidence" value="ECO:0007669"/>
    <property type="project" value="InterPro"/>
</dbReference>
<dbReference type="RefSeq" id="XP_056760938.1">
    <property type="nucleotide sequence ID" value="XM_056916184.1"/>
</dbReference>
<dbReference type="GeneID" id="81606427"/>
<dbReference type="SUPFAM" id="SSF141130">
    <property type="entry name" value="Acetamidase/Formamidase-like"/>
    <property type="match status" value="1"/>
</dbReference>
<dbReference type="PANTHER" id="PTHR31891">
    <property type="entry name" value="FORMAMIDASE C869.04-RELATED"/>
    <property type="match status" value="1"/>
</dbReference>
<dbReference type="PANTHER" id="PTHR31891:SF1">
    <property type="entry name" value="FORMAMIDASE C869.04-RELATED"/>
    <property type="match status" value="1"/>
</dbReference>
<keyword evidence="2" id="KW-1185">Reference proteome</keyword>
<dbReference type="Gene3D" id="2.60.120.580">
    <property type="entry name" value="Acetamidase/Formamidase-like domains"/>
    <property type="match status" value="1"/>
</dbReference>
<sequence>MRTIISVDPNGKPLAQPHMHTRWHPDIPPVATVNVGEAFKVECMDFSGNSISNDDCADDVLDYCWDQDHHLSGPIRIEGAQAGDLLHVEIMDVQPFPERPWGFSMIEPGAGPLDKNHTRVAKAIWDFEGAITSSRHIKGVSFQGRPHCGEIGTAPSAALLESWTDREKALNHRFRSHGAICANEPSKRGAYVGQELPSDLAQKIRLHGARTTPARENGGNIDSGTLTSGASIYLPIYVDGANLSVGDLHFSIGDGEPTCAIEMAGIMTIKCHIIAAGMDTLGFTAPVVIPSVVDHFYQARLAFHGLSVSDQGMQHLSNPMTGYIQAASAAMKYLQRFGYSHEQAYILMACAPIECRLLATPNIPTANVSVALPLGIFNADLRPSSTNPVVHDYGSVAYLSEEREKLHNTRHPGPPSPFCLEA</sequence>